<evidence type="ECO:0000313" key="2">
    <source>
        <dbReference type="Proteomes" id="UP000178449"/>
    </source>
</evidence>
<evidence type="ECO:0000313" key="1">
    <source>
        <dbReference type="EMBL" id="OGG97261.1"/>
    </source>
</evidence>
<sequence>MNNDAFWVEEFYRASAGLLMGLAGPEPSLEEQLDLLLEQCEVTSGPIFSLANPKAVYTLEGFGMPFKQLKYDGFPH</sequence>
<organism evidence="1 2">
    <name type="scientific">Candidatus Lambdaproteobacteria bacterium RIFOXYD2_FULL_50_16</name>
    <dbReference type="NCBI Taxonomy" id="1817772"/>
    <lineage>
        <taxon>Bacteria</taxon>
        <taxon>Pseudomonadati</taxon>
        <taxon>Pseudomonadota</taxon>
        <taxon>Candidatus Lambdaproteobacteria</taxon>
    </lineage>
</organism>
<comment type="caution">
    <text evidence="1">The sequence shown here is derived from an EMBL/GenBank/DDBJ whole genome shotgun (WGS) entry which is preliminary data.</text>
</comment>
<dbReference type="STRING" id="1817772.A2527_10525"/>
<dbReference type="EMBL" id="MFNE01000001">
    <property type="protein sequence ID" value="OGG97261.1"/>
    <property type="molecule type" value="Genomic_DNA"/>
</dbReference>
<name>A0A1F6GGL7_9PROT</name>
<gene>
    <name evidence="1" type="ORF">A2527_10525</name>
</gene>
<reference evidence="1 2" key="1">
    <citation type="journal article" date="2016" name="Nat. Commun.">
        <title>Thousands of microbial genomes shed light on interconnected biogeochemical processes in an aquifer system.</title>
        <authorList>
            <person name="Anantharaman K."/>
            <person name="Brown C.T."/>
            <person name="Hug L.A."/>
            <person name="Sharon I."/>
            <person name="Castelle C.J."/>
            <person name="Probst A.J."/>
            <person name="Thomas B.C."/>
            <person name="Singh A."/>
            <person name="Wilkins M.J."/>
            <person name="Karaoz U."/>
            <person name="Brodie E.L."/>
            <person name="Williams K.H."/>
            <person name="Hubbard S.S."/>
            <person name="Banfield J.F."/>
        </authorList>
    </citation>
    <scope>NUCLEOTIDE SEQUENCE [LARGE SCALE GENOMIC DNA]</scope>
</reference>
<dbReference type="AlphaFoldDB" id="A0A1F6GGL7"/>
<accession>A0A1F6GGL7</accession>
<protein>
    <submittedName>
        <fullName evidence="1">Uncharacterized protein</fullName>
    </submittedName>
</protein>
<proteinExistence type="predicted"/>
<dbReference type="Proteomes" id="UP000178449">
    <property type="component" value="Unassembled WGS sequence"/>
</dbReference>